<keyword evidence="4" id="KW-0833">Ubl conjugation pathway</keyword>
<name>A0A6J1CJP8_MOMCH</name>
<evidence type="ECO:0000259" key="7">
    <source>
        <dbReference type="PROSITE" id="PS50127"/>
    </source>
</evidence>
<dbReference type="PANTHER" id="PTHR46116">
    <property type="entry name" value="(E3-INDEPENDENT) E2 UBIQUITIN-CONJUGATING ENZYME"/>
    <property type="match status" value="1"/>
</dbReference>
<dbReference type="FunFam" id="3.10.110.10:FF:000028">
    <property type="entry name" value="Probable ubiquitin-conjugating enzyme E2 23"/>
    <property type="match status" value="1"/>
</dbReference>
<feature type="region of interest" description="Disordered" evidence="6">
    <location>
        <begin position="1"/>
        <end position="22"/>
    </location>
</feature>
<dbReference type="RefSeq" id="XP_022142009.1">
    <property type="nucleotide sequence ID" value="XM_022286317.1"/>
</dbReference>
<organism evidence="8 11">
    <name type="scientific">Momordica charantia</name>
    <name type="common">Bitter gourd</name>
    <name type="synonym">Balsam pear</name>
    <dbReference type="NCBI Taxonomy" id="3673"/>
    <lineage>
        <taxon>Eukaryota</taxon>
        <taxon>Viridiplantae</taxon>
        <taxon>Streptophyta</taxon>
        <taxon>Embryophyta</taxon>
        <taxon>Tracheophyta</taxon>
        <taxon>Spermatophyta</taxon>
        <taxon>Magnoliopsida</taxon>
        <taxon>eudicotyledons</taxon>
        <taxon>Gunneridae</taxon>
        <taxon>Pentapetalae</taxon>
        <taxon>rosids</taxon>
        <taxon>fabids</taxon>
        <taxon>Cucurbitales</taxon>
        <taxon>Cucurbitaceae</taxon>
        <taxon>Momordiceae</taxon>
        <taxon>Momordica</taxon>
    </lineage>
</organism>
<keyword evidence="8" id="KW-1185">Reference proteome</keyword>
<dbReference type="Pfam" id="PF00179">
    <property type="entry name" value="UQ_con"/>
    <property type="match status" value="1"/>
</dbReference>
<dbReference type="InterPro" id="IPR057733">
    <property type="entry name" value="UBE2O-like_SH3-B"/>
</dbReference>
<dbReference type="EC" id="2.3.2.23" evidence="1"/>
<evidence type="ECO:0000313" key="9">
    <source>
        <dbReference type="RefSeq" id="XP_022142008.1"/>
    </source>
</evidence>
<dbReference type="InterPro" id="IPR057734">
    <property type="entry name" value="UBE2O-like_SH3-C"/>
</dbReference>
<dbReference type="PANTHER" id="PTHR46116:SF15">
    <property type="entry name" value="(E3-INDEPENDENT) E2 UBIQUITIN-CONJUGATING ENZYME"/>
    <property type="match status" value="1"/>
</dbReference>
<evidence type="ECO:0000313" key="10">
    <source>
        <dbReference type="RefSeq" id="XP_022142009.1"/>
    </source>
</evidence>
<dbReference type="Proteomes" id="UP000504603">
    <property type="component" value="Unplaced"/>
</dbReference>
<dbReference type="InterPro" id="IPR000608">
    <property type="entry name" value="UBC"/>
</dbReference>
<evidence type="ECO:0000313" key="8">
    <source>
        <dbReference type="Proteomes" id="UP000504603"/>
    </source>
</evidence>
<keyword evidence="5" id="KW-0067">ATP-binding</keyword>
<dbReference type="RefSeq" id="XP_022142010.1">
    <property type="nucleotide sequence ID" value="XM_022286318.1"/>
</dbReference>
<dbReference type="Gene3D" id="3.10.110.10">
    <property type="entry name" value="Ubiquitin Conjugating Enzyme"/>
    <property type="match status" value="1"/>
</dbReference>
<dbReference type="CDD" id="cd23837">
    <property type="entry name" value="UBCc_UBE2O"/>
    <property type="match status" value="1"/>
</dbReference>
<keyword evidence="3" id="KW-0547">Nucleotide-binding</keyword>
<dbReference type="RefSeq" id="XP_022142008.1">
    <property type="nucleotide sequence ID" value="XM_022286316.1"/>
</dbReference>
<dbReference type="SMART" id="SM00212">
    <property type="entry name" value="UBCc"/>
    <property type="match status" value="1"/>
</dbReference>
<dbReference type="OrthoDB" id="47801at2759"/>
<proteinExistence type="predicted"/>
<protein>
    <recommendedName>
        <fullName evidence="1">E2 ubiquitin-conjugating enzyme</fullName>
        <ecNumber evidence="1">2.3.2.23</ecNumber>
    </recommendedName>
</protein>
<dbReference type="KEGG" id="mcha:111012245"/>
<gene>
    <name evidence="9 10 11" type="primary">LOC111012245</name>
</gene>
<dbReference type="SUPFAM" id="SSF54495">
    <property type="entry name" value="UBC-like"/>
    <property type="match status" value="1"/>
</dbReference>
<evidence type="ECO:0000256" key="6">
    <source>
        <dbReference type="SAM" id="MobiDB-lite"/>
    </source>
</evidence>
<evidence type="ECO:0000256" key="4">
    <source>
        <dbReference type="ARBA" id="ARBA00022786"/>
    </source>
</evidence>
<dbReference type="InterPro" id="IPR057735">
    <property type="entry name" value="UBE2O-like_tSH3-B"/>
</dbReference>
<feature type="domain" description="UBC core" evidence="7">
    <location>
        <begin position="659"/>
        <end position="819"/>
    </location>
</feature>
<dbReference type="GeneID" id="111012245"/>
<reference evidence="9 10" key="1">
    <citation type="submission" date="2025-04" db="UniProtKB">
        <authorList>
            <consortium name="RefSeq"/>
        </authorList>
    </citation>
    <scope>IDENTIFICATION</scope>
    <source>
        <strain evidence="9 10">OHB3-1</strain>
    </source>
</reference>
<feature type="compositionally biased region" description="Acidic residues" evidence="6">
    <location>
        <begin position="8"/>
        <end position="22"/>
    </location>
</feature>
<evidence type="ECO:0000256" key="2">
    <source>
        <dbReference type="ARBA" id="ARBA00022679"/>
    </source>
</evidence>
<dbReference type="Pfam" id="PF23043">
    <property type="entry name" value="SH3-B_UBE2O"/>
    <property type="match status" value="1"/>
</dbReference>
<dbReference type="AlphaFoldDB" id="A0A6J1CJP8"/>
<dbReference type="PROSITE" id="PS50127">
    <property type="entry name" value="UBC_2"/>
    <property type="match status" value="1"/>
</dbReference>
<dbReference type="Pfam" id="PF23046">
    <property type="entry name" value="tSH3-B_UBE2O"/>
    <property type="match status" value="1"/>
</dbReference>
<dbReference type="GO" id="GO:0005524">
    <property type="term" value="F:ATP binding"/>
    <property type="evidence" value="ECO:0007669"/>
    <property type="project" value="UniProtKB-KW"/>
</dbReference>
<dbReference type="InterPro" id="IPR016135">
    <property type="entry name" value="UBQ-conjugating_enzyme/RWD"/>
</dbReference>
<evidence type="ECO:0000313" key="11">
    <source>
        <dbReference type="RefSeq" id="XP_022142010.1"/>
    </source>
</evidence>
<sequence length="912" mass="102468">MDLFLSDSDWENSSECDSSDDPEEAEYFYHGQTSCILSSLEETIGKIDEFLSFEREFMLGDVVCSVNDPFGQMGKVVGIDMLVDLEKNHGPFIKDVNSKDLLKIRSISVGDVVVHGSWIGRVDKVIDSVSVLFDDGTKCEIIAVDQEKLLSISVDALDDPQYPYYPGQRVRLSNVSKSPRWLSGWKDDRCEGTVCSVEAGLVYVDWLASVLMGCSSSLPAPQRMQHAKKLTLLSCFPHANWHLGDWCIFPVDEKGDYLGEKFTTTHDLMNGGYCGTGFQEISIIVKKKTKVDVLWQDGSRSSELDSHCLAPANAMNAHEFWPQQLVMEKGTCNDPSISIAERWGVVRAVDAKERTVKVQWRTSDLTEGNDLDILLVEETMSAYELVEHPDYSFSLGDIVFRLALDKFGGQSDEHNTNYEISMSEESAQNGENRVIDNTMNMDNFLSFIGNVIGFKDGVMEVRWANCSTSKVLPQEIFPIDKYEVSTLAVPNGENVEELRQDQIEHLKPYNIQKGKDMPNCDGAGKNFKRDTTCFFSRAAIEFFSSIFTTLFGSVRSTILSGTFTALQSFEGGDEIGLLNEKEELQTCCQSTELSQIAKLQDFGETSFKIEENHKNEDFTLSTSSENYDLFTQFDMASDCPDHHFLSSGNGSLLSQARRGWLKKVQQEWSILKNNLPETIYVRVFEERMDLIRAVIIGAPGTPYHDGLFFFDIYLPPEYPQIPPLVHYISGGLRVNPNLYESGKVCLSLLNTWTGSGSEVWNPVSSTILQVLLSLQALVLNEKPYYNEAGYDAQLGRAEGEKNSDSYNENAFLVTCKSMMYLLSKPPKHFEALVEEHFRRRYQHILAACIAYMEGTPVGSDYHCGATKLEYPNQSSTGFKIMLAKIFPKLVETFSSKGIDCSQFIRAENVLIV</sequence>
<accession>A0A6J1CJP8</accession>
<evidence type="ECO:0000256" key="1">
    <source>
        <dbReference type="ARBA" id="ARBA00012486"/>
    </source>
</evidence>
<evidence type="ECO:0000256" key="3">
    <source>
        <dbReference type="ARBA" id="ARBA00022741"/>
    </source>
</evidence>
<dbReference type="GO" id="GO:0061631">
    <property type="term" value="F:ubiquitin conjugating enzyme activity"/>
    <property type="evidence" value="ECO:0007669"/>
    <property type="project" value="UniProtKB-EC"/>
</dbReference>
<evidence type="ECO:0000256" key="5">
    <source>
        <dbReference type="ARBA" id="ARBA00022840"/>
    </source>
</evidence>
<keyword evidence="2" id="KW-0808">Transferase</keyword>
<dbReference type="Pfam" id="PF23044">
    <property type="entry name" value="SH3-C_UBE2O"/>
    <property type="match status" value="1"/>
</dbReference>